<accession>A0A815AEN3</accession>
<dbReference type="PANTHER" id="PTHR39217:SF1">
    <property type="entry name" value="GLUTATHIONE SYNTHETASE"/>
    <property type="match status" value="1"/>
</dbReference>
<dbReference type="GO" id="GO:0005524">
    <property type="term" value="F:ATP binding"/>
    <property type="evidence" value="ECO:0007669"/>
    <property type="project" value="InterPro"/>
</dbReference>
<sequence length="291" mass="34373">MKIACVTYENENYASSIKNEDVVLVQYLQEKGIDIKIEVWTDSDVKWETYDAIIVKSPWDYHYKLDQFNTWLEMLKYQNIRILNPYDRIKWNSDKHYLQHIENAGLKIIPTFWLKKNEKPDLLKYFKLLSTEKIVIKPSISASALNTFVHNQDDIIEAILKIEQLLQEQDFIIQPFMNQIQTIGEWSFIFFNGEFSHSVLKTPKSGDFRVQSSFGGVAHLKSAPNQLIQYAKKYVEIFAKDCLFTRVDGLDIDGQFFLMELELIEPYLFLLHDKNSFERFYKALKQLLNIN</sequence>
<dbReference type="InterPro" id="IPR053191">
    <property type="entry name" value="DcsG_Biosynth_Enzyme"/>
</dbReference>
<dbReference type="InterPro" id="IPR004218">
    <property type="entry name" value="GSHS_ATP-bd"/>
</dbReference>
<reference evidence="3" key="1">
    <citation type="submission" date="2021-02" db="EMBL/GenBank/DDBJ databases">
        <authorList>
            <person name="Nowell W R."/>
        </authorList>
    </citation>
    <scope>NUCLEOTIDE SEQUENCE</scope>
</reference>
<evidence type="ECO:0000313" key="4">
    <source>
        <dbReference type="Proteomes" id="UP000663832"/>
    </source>
</evidence>
<dbReference type="GO" id="GO:0004363">
    <property type="term" value="F:glutathione synthase activity"/>
    <property type="evidence" value="ECO:0007669"/>
    <property type="project" value="InterPro"/>
</dbReference>
<dbReference type="EMBL" id="CAJNOI010000125">
    <property type="protein sequence ID" value="CAF1098367.1"/>
    <property type="molecule type" value="Genomic_DNA"/>
</dbReference>
<dbReference type="AlphaFoldDB" id="A0A815AEN3"/>
<comment type="caution">
    <text evidence="3">The sequence shown here is derived from an EMBL/GenBank/DDBJ whole genome shotgun (WGS) entry which is preliminary data.</text>
</comment>
<name>A0A815AEN3_9BILA</name>
<proteinExistence type="predicted"/>
<dbReference type="EMBL" id="CAJNOM010000225">
    <property type="protein sequence ID" value="CAF1253612.1"/>
    <property type="molecule type" value="Genomic_DNA"/>
</dbReference>
<organism evidence="3 4">
    <name type="scientific">Adineta steineri</name>
    <dbReference type="NCBI Taxonomy" id="433720"/>
    <lineage>
        <taxon>Eukaryota</taxon>
        <taxon>Metazoa</taxon>
        <taxon>Spiralia</taxon>
        <taxon>Gnathifera</taxon>
        <taxon>Rotifera</taxon>
        <taxon>Eurotatoria</taxon>
        <taxon>Bdelloidea</taxon>
        <taxon>Adinetida</taxon>
        <taxon>Adinetidae</taxon>
        <taxon>Adineta</taxon>
    </lineage>
</organism>
<protein>
    <recommendedName>
        <fullName evidence="1">Prokaryotic glutathione synthetase ATP-binding domain-containing protein</fullName>
    </recommendedName>
</protein>
<dbReference type="Proteomes" id="UP000663877">
    <property type="component" value="Unassembled WGS sequence"/>
</dbReference>
<feature type="domain" description="Prokaryotic glutathione synthetase ATP-binding" evidence="1">
    <location>
        <begin position="130"/>
        <end position="262"/>
    </location>
</feature>
<evidence type="ECO:0000313" key="2">
    <source>
        <dbReference type="EMBL" id="CAF1098367.1"/>
    </source>
</evidence>
<evidence type="ECO:0000313" key="3">
    <source>
        <dbReference type="EMBL" id="CAF1253612.1"/>
    </source>
</evidence>
<dbReference type="Pfam" id="PF02955">
    <property type="entry name" value="GSH-S_ATP"/>
    <property type="match status" value="1"/>
</dbReference>
<keyword evidence="4" id="KW-1185">Reference proteome</keyword>
<gene>
    <name evidence="2" type="ORF">BJG266_LOCUS21209</name>
    <name evidence="3" type="ORF">QVE165_LOCUS28648</name>
</gene>
<dbReference type="SUPFAM" id="SSF56059">
    <property type="entry name" value="Glutathione synthetase ATP-binding domain-like"/>
    <property type="match status" value="1"/>
</dbReference>
<evidence type="ECO:0000259" key="1">
    <source>
        <dbReference type="Pfam" id="PF02955"/>
    </source>
</evidence>
<dbReference type="PANTHER" id="PTHR39217">
    <property type="match status" value="1"/>
</dbReference>
<dbReference type="Proteomes" id="UP000663832">
    <property type="component" value="Unassembled WGS sequence"/>
</dbReference>
<dbReference type="OrthoDB" id="406765at2759"/>